<feature type="compositionally biased region" description="Basic residues" evidence="2">
    <location>
        <begin position="321"/>
        <end position="334"/>
    </location>
</feature>
<keyword evidence="5" id="KW-1185">Reference proteome</keyword>
<feature type="region of interest" description="Disordered" evidence="2">
    <location>
        <begin position="312"/>
        <end position="334"/>
    </location>
</feature>
<dbReference type="PANTHER" id="PTHR22978:SF22">
    <property type="entry name" value="BTG FAMILY PROTEIN"/>
    <property type="match status" value="1"/>
</dbReference>
<dbReference type="AlphaFoldDB" id="A0A814MHE5"/>
<comment type="similarity">
    <text evidence="1">Belongs to the BTG family.</text>
</comment>
<dbReference type="SMART" id="SM00099">
    <property type="entry name" value="btg1"/>
    <property type="match status" value="1"/>
</dbReference>
<dbReference type="InterPro" id="IPR002087">
    <property type="entry name" value="Anti_prolifrtn"/>
</dbReference>
<sequence length="398" mass="44929">MKEEINAALDLLVSYALRFGSIKEENIEKFRTHLQKVLLERYQGHWYPDKPVKGQAYRSLEFNKENGYHDAIVSQTCNDLGFAPNLLGIQHDITLWIDPYEVTIRLGNHASPKENQQLLVARFDREGNELVKNDLDTLFTQSRIPMVTINTLRLSPTSSPSCDSASCSGSTTPQRTSSPSLNGQPSIVVPPTTTMYRNAPLFTPPRALSPQAPTFHMMPSAPIQVPVKYEQNYSSHNNTESVSCEGSPLDGNHIQPDRSDTPHSMHSTTSNESSDSGYCGYVESFPYYYKLNRLYKALAIQKVSINPNPMGGKVANNAPVTHHHHQRRTPHHHQQQQYYYQQQQQQQYNNIIPSSSSLSTSPPTPTPMNINQFAPFYNQQSTYLPMPTTVADSRKSKY</sequence>
<feature type="compositionally biased region" description="Low complexity" evidence="2">
    <location>
        <begin position="155"/>
        <end position="172"/>
    </location>
</feature>
<comment type="caution">
    <text evidence="4">The sequence shown here is derived from an EMBL/GenBank/DDBJ whole genome shotgun (WGS) entry which is preliminary data.</text>
</comment>
<dbReference type="Pfam" id="PF07742">
    <property type="entry name" value="BTG"/>
    <property type="match status" value="1"/>
</dbReference>
<evidence type="ECO:0000313" key="5">
    <source>
        <dbReference type="Proteomes" id="UP000663832"/>
    </source>
</evidence>
<reference evidence="4" key="1">
    <citation type="submission" date="2021-02" db="EMBL/GenBank/DDBJ databases">
        <authorList>
            <person name="Nowell W R."/>
        </authorList>
    </citation>
    <scope>NUCLEOTIDE SEQUENCE</scope>
</reference>
<evidence type="ECO:0000259" key="3">
    <source>
        <dbReference type="SMART" id="SM00099"/>
    </source>
</evidence>
<feature type="domain" description="Anti-proliferative protein" evidence="3">
    <location>
        <begin position="1"/>
        <end position="109"/>
    </location>
</feature>
<feature type="compositionally biased region" description="Polar residues" evidence="2">
    <location>
        <begin position="264"/>
        <end position="276"/>
    </location>
</feature>
<dbReference type="Gene3D" id="3.90.640.90">
    <property type="entry name" value="Anti-proliferative protein, N-terminal domain"/>
    <property type="match status" value="1"/>
</dbReference>
<evidence type="ECO:0000313" key="4">
    <source>
        <dbReference type="EMBL" id="CAF1078436.1"/>
    </source>
</evidence>
<dbReference type="PANTHER" id="PTHR22978">
    <property type="entry name" value="B-CELL TRANSLOCATION GENE"/>
    <property type="match status" value="1"/>
</dbReference>
<feature type="compositionally biased region" description="Polar residues" evidence="2">
    <location>
        <begin position="234"/>
        <end position="244"/>
    </location>
</feature>
<feature type="region of interest" description="Disordered" evidence="2">
    <location>
        <begin position="234"/>
        <end position="276"/>
    </location>
</feature>
<dbReference type="PRINTS" id="PR00310">
    <property type="entry name" value="ANTIPRLFBTG1"/>
</dbReference>
<dbReference type="SUPFAM" id="SSF160696">
    <property type="entry name" value="BTG domain-like"/>
    <property type="match status" value="1"/>
</dbReference>
<evidence type="ECO:0000256" key="2">
    <source>
        <dbReference type="SAM" id="MobiDB-lite"/>
    </source>
</evidence>
<dbReference type="GO" id="GO:0005737">
    <property type="term" value="C:cytoplasm"/>
    <property type="evidence" value="ECO:0007669"/>
    <property type="project" value="TreeGrafter"/>
</dbReference>
<protein>
    <recommendedName>
        <fullName evidence="3">Anti-proliferative protein domain-containing protein</fullName>
    </recommendedName>
</protein>
<evidence type="ECO:0000256" key="1">
    <source>
        <dbReference type="ARBA" id="ARBA00007989"/>
    </source>
</evidence>
<dbReference type="OrthoDB" id="19928at2759"/>
<dbReference type="InterPro" id="IPR033332">
    <property type="entry name" value="BTG"/>
</dbReference>
<dbReference type="EMBL" id="CAJNOM010000115">
    <property type="protein sequence ID" value="CAF1078436.1"/>
    <property type="molecule type" value="Genomic_DNA"/>
</dbReference>
<gene>
    <name evidence="4" type="ORF">QVE165_LOCUS19086</name>
</gene>
<organism evidence="4 5">
    <name type="scientific">Adineta steineri</name>
    <dbReference type="NCBI Taxonomy" id="433720"/>
    <lineage>
        <taxon>Eukaryota</taxon>
        <taxon>Metazoa</taxon>
        <taxon>Spiralia</taxon>
        <taxon>Gnathifera</taxon>
        <taxon>Rotifera</taxon>
        <taxon>Eurotatoria</taxon>
        <taxon>Bdelloidea</taxon>
        <taxon>Adinetida</taxon>
        <taxon>Adinetidae</taxon>
        <taxon>Adineta</taxon>
    </lineage>
</organism>
<feature type="region of interest" description="Disordered" evidence="2">
    <location>
        <begin position="155"/>
        <end position="187"/>
    </location>
</feature>
<proteinExistence type="inferred from homology"/>
<dbReference type="GO" id="GO:0005634">
    <property type="term" value="C:nucleus"/>
    <property type="evidence" value="ECO:0007669"/>
    <property type="project" value="TreeGrafter"/>
</dbReference>
<accession>A0A814MHE5</accession>
<name>A0A814MHE5_9BILA</name>
<feature type="compositionally biased region" description="Polar residues" evidence="2">
    <location>
        <begin position="173"/>
        <end position="187"/>
    </location>
</feature>
<dbReference type="InterPro" id="IPR036054">
    <property type="entry name" value="BTG-like_sf"/>
</dbReference>
<dbReference type="Proteomes" id="UP000663832">
    <property type="component" value="Unassembled WGS sequence"/>
</dbReference>